<dbReference type="RefSeq" id="WP_090629619.1">
    <property type="nucleotide sequence ID" value="NZ_CVRB01000001.1"/>
</dbReference>
<sequence>MLIITDIVGNTEALIGYKGLKRFRSVSGEKTLAFLIFPTEQNAHSFDMVQEESIIEFKGETYRIKQMNEKNKGQTFHKEVVAIHTFFDLIDEHQYDTHNGSMTFDAALQFVFAGTGYTWAVLDTFYAESFENFGNDNRLSLFQKVLKRYGAEFTINGTFLTLKRKIGNATDFQFRYSYNVKTINRSVDTNNLSTYIKGFGKQNEDGSYVVKSEYTSPNAAIFGIRHAKPVYDERYTTLEGLNERLVAELIDTPEVSITLDFADLRMVGFPYDVPGEGDDVFLIYEPMNLDLETRIIDITEAFSEFSDYPVKTDVTLANFRNNMTDQFVEFSRTQKTVTEIIEGNRKLPYRVLDDAVKRATEALQSAQTEVEFNNGFILRSKENPNYLVLVNSAGIGVSLDGGKTFRTAMTAEGFVADLITSGTMLFDRLYGGTAVLGGPNSGNGSMIVQDATGAIHTTIDGNGVNTNKVTIRRPDGFHLINNGMANFDFGVMTHDPPFMYNTFMSGYWYGTKSPDWATCNYYTFRHAARYLKFGMSVAMEAGSGQVSIHDTSGKILWYLHHSYTLSNEYYLEATIDLGVPTGAMKNVFLRISTDDGKYGSYVRVLSRWLEG</sequence>
<dbReference type="STRING" id="1499688.BN000_00179"/>
<dbReference type="Gene3D" id="6.20.110.10">
    <property type="match status" value="1"/>
</dbReference>
<proteinExistence type="predicted"/>
<evidence type="ECO:0000259" key="1">
    <source>
        <dbReference type="Pfam" id="PF06605"/>
    </source>
</evidence>
<feature type="domain" description="Prophage endopeptidase tail N-terminal" evidence="2">
    <location>
        <begin position="2"/>
        <end position="84"/>
    </location>
</feature>
<dbReference type="Pfam" id="PF06605">
    <property type="entry name" value="Prophage_tail"/>
    <property type="match status" value="1"/>
</dbReference>
<dbReference type="InterPro" id="IPR007119">
    <property type="entry name" value="Phage_tail_spike_N"/>
</dbReference>
<evidence type="ECO:0000313" key="4">
    <source>
        <dbReference type="Proteomes" id="UP000199087"/>
    </source>
</evidence>
<accession>A0A0U1NRC1</accession>
<dbReference type="OrthoDB" id="2311165at2"/>
<keyword evidence="4" id="KW-1185">Reference proteome</keyword>
<evidence type="ECO:0000313" key="3">
    <source>
        <dbReference type="EMBL" id="CRK80298.1"/>
    </source>
</evidence>
<dbReference type="Pfam" id="PF18994">
    <property type="entry name" value="Prophage_tailD1"/>
    <property type="match status" value="1"/>
</dbReference>
<organism evidence="3 4">
    <name type="scientific">Neobacillus massiliamazoniensis</name>
    <dbReference type="NCBI Taxonomy" id="1499688"/>
    <lineage>
        <taxon>Bacteria</taxon>
        <taxon>Bacillati</taxon>
        <taxon>Bacillota</taxon>
        <taxon>Bacilli</taxon>
        <taxon>Bacillales</taxon>
        <taxon>Bacillaceae</taxon>
        <taxon>Neobacillus</taxon>
    </lineage>
</organism>
<dbReference type="InterPro" id="IPR010572">
    <property type="entry name" value="Tail_dom"/>
</dbReference>
<protein>
    <submittedName>
        <fullName evidence="3">Putative minor structural protein</fullName>
    </submittedName>
</protein>
<dbReference type="Gene3D" id="3.55.50.40">
    <property type="match status" value="1"/>
</dbReference>
<dbReference type="EMBL" id="CVRB01000001">
    <property type="protein sequence ID" value="CRK80298.1"/>
    <property type="molecule type" value="Genomic_DNA"/>
</dbReference>
<dbReference type="Proteomes" id="UP000199087">
    <property type="component" value="Unassembled WGS sequence"/>
</dbReference>
<dbReference type="InterPro" id="IPR044051">
    <property type="entry name" value="Prophage_tail_N"/>
</dbReference>
<feature type="domain" description="Tail spike" evidence="1">
    <location>
        <begin position="86"/>
        <end position="329"/>
    </location>
</feature>
<reference evidence="4" key="1">
    <citation type="submission" date="2015-05" db="EMBL/GenBank/DDBJ databases">
        <authorList>
            <person name="Urmite Genomes"/>
        </authorList>
    </citation>
    <scope>NUCLEOTIDE SEQUENCE [LARGE SCALE GENOMIC DNA]</scope>
    <source>
        <strain evidence="4">LF1</strain>
    </source>
</reference>
<name>A0A0U1NRC1_9BACI</name>
<dbReference type="NCBIfam" id="TIGR01665">
    <property type="entry name" value="put_anti_recept"/>
    <property type="match status" value="1"/>
</dbReference>
<evidence type="ECO:0000259" key="2">
    <source>
        <dbReference type="Pfam" id="PF18994"/>
    </source>
</evidence>
<gene>
    <name evidence="3" type="ORF">BN000_00179</name>
</gene>
<dbReference type="AlphaFoldDB" id="A0A0U1NRC1"/>